<dbReference type="SUPFAM" id="SSF53098">
    <property type="entry name" value="Ribonuclease H-like"/>
    <property type="match status" value="1"/>
</dbReference>
<proteinExistence type="predicted"/>
<organism evidence="2 3">
    <name type="scientific">Brachybacterium alimentarium</name>
    <dbReference type="NCBI Taxonomy" id="47845"/>
    <lineage>
        <taxon>Bacteria</taxon>
        <taxon>Bacillati</taxon>
        <taxon>Actinomycetota</taxon>
        <taxon>Actinomycetes</taxon>
        <taxon>Micrococcales</taxon>
        <taxon>Dermabacteraceae</taxon>
        <taxon>Brachybacterium</taxon>
    </lineage>
</organism>
<accession>A0A2A3YE19</accession>
<dbReference type="Gene3D" id="3.30.420.10">
    <property type="entry name" value="Ribonuclease H-like superfamily/Ribonuclease H"/>
    <property type="match status" value="1"/>
</dbReference>
<dbReference type="Proteomes" id="UP000218598">
    <property type="component" value="Unassembled WGS sequence"/>
</dbReference>
<feature type="domain" description="Exonuclease" evidence="1">
    <location>
        <begin position="40"/>
        <end position="223"/>
    </location>
</feature>
<evidence type="ECO:0000259" key="1">
    <source>
        <dbReference type="SMART" id="SM00479"/>
    </source>
</evidence>
<dbReference type="Pfam" id="PF00929">
    <property type="entry name" value="RNase_T"/>
    <property type="match status" value="1"/>
</dbReference>
<keyword evidence="3" id="KW-1185">Reference proteome</keyword>
<reference evidence="2 3" key="1">
    <citation type="journal article" date="2017" name="Elife">
        <title>Extensive horizontal gene transfer in cheese-associated bacteria.</title>
        <authorList>
            <person name="Bonham K.S."/>
            <person name="Wolfe B.E."/>
            <person name="Dutton R.J."/>
        </authorList>
    </citation>
    <scope>NUCLEOTIDE SEQUENCE [LARGE SCALE GENOMIC DNA]</scope>
    <source>
        <strain evidence="2 3">341_9</strain>
    </source>
</reference>
<dbReference type="NCBIfam" id="NF003765">
    <property type="entry name" value="PRK05359.1"/>
    <property type="match status" value="1"/>
</dbReference>
<dbReference type="InterPro" id="IPR036397">
    <property type="entry name" value="RNaseH_sf"/>
</dbReference>
<dbReference type="InterPro" id="IPR013520">
    <property type="entry name" value="Ribonucl_H"/>
</dbReference>
<dbReference type="GO" id="GO:0004527">
    <property type="term" value="F:exonuclease activity"/>
    <property type="evidence" value="ECO:0007669"/>
    <property type="project" value="UniProtKB-ARBA"/>
</dbReference>
<evidence type="ECO:0000313" key="3">
    <source>
        <dbReference type="Proteomes" id="UP000218598"/>
    </source>
</evidence>
<dbReference type="EMBL" id="NRGR01000062">
    <property type="protein sequence ID" value="PCC37576.1"/>
    <property type="molecule type" value="Genomic_DNA"/>
</dbReference>
<protein>
    <recommendedName>
        <fullName evidence="1">Exonuclease domain-containing protein</fullName>
    </recommendedName>
</protein>
<dbReference type="InterPro" id="IPR012337">
    <property type="entry name" value="RNaseH-like_sf"/>
</dbReference>
<name>A0A2A3YE19_9MICO</name>
<sequence>MPGPVGDTPLPRDVPPEALRAHLRGTTTEEEPMPAANPDLIVWIDTETTGLDPATDDLLEIAVVVTRNDLTEIGAFDLVIAPSPDVDASIERMGAFVREMHTANGLIEAMRGPDAHHPRVADHLVVGAIDRFTVGHTGPFLLGGNSITHDRGFLARHAPQTFSRLHYRSIDVSGIEQEMIRDGYDRQIAAWRERFEPSKAHRALGDIRDSIRQLDALRSIRRARPLVP</sequence>
<comment type="caution">
    <text evidence="2">The sequence shown here is derived from an EMBL/GenBank/DDBJ whole genome shotgun (WGS) entry which is preliminary data.</text>
</comment>
<dbReference type="SMART" id="SM00479">
    <property type="entry name" value="EXOIII"/>
    <property type="match status" value="1"/>
</dbReference>
<gene>
    <name evidence="2" type="ORF">CIK66_18605</name>
</gene>
<evidence type="ECO:0000313" key="2">
    <source>
        <dbReference type="EMBL" id="PCC37576.1"/>
    </source>
</evidence>
<dbReference type="AlphaFoldDB" id="A0A2A3YE19"/>
<dbReference type="GO" id="GO:0003676">
    <property type="term" value="F:nucleic acid binding"/>
    <property type="evidence" value="ECO:0007669"/>
    <property type="project" value="InterPro"/>
</dbReference>